<name>A0A9N8HFF8_9STRA</name>
<proteinExistence type="inferred from homology"/>
<dbReference type="InterPro" id="IPR005097">
    <property type="entry name" value="Sacchrp_dh_NADP-bd"/>
</dbReference>
<dbReference type="PANTHER" id="PTHR12286">
    <property type="entry name" value="SACCHAROPINE DEHYDROGENASE-LIKE OXIDOREDUCTASE"/>
    <property type="match status" value="1"/>
</dbReference>
<keyword evidence="2" id="KW-0472">Membrane</keyword>
<dbReference type="GO" id="GO:0009247">
    <property type="term" value="P:glycolipid biosynthetic process"/>
    <property type="evidence" value="ECO:0007669"/>
    <property type="project" value="TreeGrafter"/>
</dbReference>
<accession>A0A9N8HFF8</accession>
<gene>
    <name evidence="4" type="ORF">SEMRO_434_G141940.1</name>
</gene>
<evidence type="ECO:0000313" key="5">
    <source>
        <dbReference type="Proteomes" id="UP001153069"/>
    </source>
</evidence>
<reference evidence="4" key="1">
    <citation type="submission" date="2020-06" db="EMBL/GenBank/DDBJ databases">
        <authorList>
            <consortium name="Plant Systems Biology data submission"/>
        </authorList>
    </citation>
    <scope>NUCLEOTIDE SEQUENCE</scope>
    <source>
        <strain evidence="4">D6</strain>
    </source>
</reference>
<feature type="transmembrane region" description="Helical" evidence="2">
    <location>
        <begin position="323"/>
        <end position="347"/>
    </location>
</feature>
<dbReference type="Proteomes" id="UP001153069">
    <property type="component" value="Unassembled WGS sequence"/>
</dbReference>
<dbReference type="PANTHER" id="PTHR12286:SF5">
    <property type="entry name" value="SACCHAROPINE DEHYDROGENASE-LIKE OXIDOREDUCTASE"/>
    <property type="match status" value="1"/>
</dbReference>
<sequence>MATTTPSTGRPNESEIETDITIYGATSFVARHILMYLKDVGPSLPRKLTITLAGRNESKLQKILQDNNNTDTSNSNNNISLDIFVAESTDAPALHTMASRTRTIINCAGPFEKYSSGVVKACADTGCDYTDITGEVHWVGAMRVKYGTAAAKSGARIISLCGFDSVPSDLSIFAAVQALRAKVPDAQVETARTWHSVFGMAGGGTLATMHQMQPDIGRCFLDSSNNNSLRPVPFMLFDPLVLTHPETVRFNPDHQDDRNRMALAEWWNLLPYPHTIFKQGVSIPFFMGVCNSKVVHASALALNYGPNISYYERFLPLGFELTLGFGLFSTIPSLIILFAIAMGGLILQIPILSDLLLKVFAPPGTGASDEMCAKGHAEVYAEVKAPLSVAGKVSCANVYMEFQGDPGNMVTAQCVVESALSLVLDRDNLPPRSKDGFGTPAELLGPVLLQRLRNTKVRPVTVKTNVRKSEREHEYKVYIF</sequence>
<dbReference type="EMBL" id="CAICTM010000433">
    <property type="protein sequence ID" value="CAB9510370.1"/>
    <property type="molecule type" value="Genomic_DNA"/>
</dbReference>
<feature type="domain" description="Saccharopine dehydrogenase NADP binding" evidence="3">
    <location>
        <begin position="21"/>
        <end position="147"/>
    </location>
</feature>
<dbReference type="Gene3D" id="3.40.50.720">
    <property type="entry name" value="NAD(P)-binding Rossmann-like Domain"/>
    <property type="match status" value="1"/>
</dbReference>
<evidence type="ECO:0000313" key="4">
    <source>
        <dbReference type="EMBL" id="CAB9510370.1"/>
    </source>
</evidence>
<dbReference type="GO" id="GO:0005739">
    <property type="term" value="C:mitochondrion"/>
    <property type="evidence" value="ECO:0007669"/>
    <property type="project" value="TreeGrafter"/>
</dbReference>
<comment type="similarity">
    <text evidence="1">Belongs to the saccharopine dehydrogenase family.</text>
</comment>
<dbReference type="InterPro" id="IPR036291">
    <property type="entry name" value="NAD(P)-bd_dom_sf"/>
</dbReference>
<organism evidence="4 5">
    <name type="scientific">Seminavis robusta</name>
    <dbReference type="NCBI Taxonomy" id="568900"/>
    <lineage>
        <taxon>Eukaryota</taxon>
        <taxon>Sar</taxon>
        <taxon>Stramenopiles</taxon>
        <taxon>Ochrophyta</taxon>
        <taxon>Bacillariophyta</taxon>
        <taxon>Bacillariophyceae</taxon>
        <taxon>Bacillariophycidae</taxon>
        <taxon>Naviculales</taxon>
        <taxon>Naviculaceae</taxon>
        <taxon>Seminavis</taxon>
    </lineage>
</organism>
<evidence type="ECO:0000256" key="2">
    <source>
        <dbReference type="SAM" id="Phobius"/>
    </source>
</evidence>
<evidence type="ECO:0000256" key="1">
    <source>
        <dbReference type="ARBA" id="ARBA00038048"/>
    </source>
</evidence>
<dbReference type="InterPro" id="IPR051276">
    <property type="entry name" value="Saccharopine_DH-like_oxidrdct"/>
</dbReference>
<protein>
    <submittedName>
        <fullName evidence="4">Trans-acting enoyl reductase</fullName>
    </submittedName>
</protein>
<dbReference type="SUPFAM" id="SSF51735">
    <property type="entry name" value="NAD(P)-binding Rossmann-fold domains"/>
    <property type="match status" value="1"/>
</dbReference>
<dbReference type="GO" id="GO:0005811">
    <property type="term" value="C:lipid droplet"/>
    <property type="evidence" value="ECO:0007669"/>
    <property type="project" value="TreeGrafter"/>
</dbReference>
<dbReference type="OrthoDB" id="10268090at2759"/>
<keyword evidence="2" id="KW-0812">Transmembrane</keyword>
<dbReference type="GO" id="GO:0005886">
    <property type="term" value="C:plasma membrane"/>
    <property type="evidence" value="ECO:0007669"/>
    <property type="project" value="TreeGrafter"/>
</dbReference>
<evidence type="ECO:0000259" key="3">
    <source>
        <dbReference type="Pfam" id="PF03435"/>
    </source>
</evidence>
<comment type="caution">
    <text evidence="4">The sequence shown here is derived from an EMBL/GenBank/DDBJ whole genome shotgun (WGS) entry which is preliminary data.</text>
</comment>
<keyword evidence="5" id="KW-1185">Reference proteome</keyword>
<dbReference type="AlphaFoldDB" id="A0A9N8HFF8"/>
<keyword evidence="2" id="KW-1133">Transmembrane helix</keyword>
<dbReference type="Pfam" id="PF03435">
    <property type="entry name" value="Sacchrp_dh_NADP"/>
    <property type="match status" value="1"/>
</dbReference>